<feature type="binding site" evidence="12">
    <location>
        <position position="111"/>
    </location>
    <ligand>
        <name>K(+)</name>
        <dbReference type="ChEBI" id="CHEBI:29103"/>
    </ligand>
</feature>
<name>A0A9D1UY10_9BACT</name>
<proteinExistence type="inferred from homology"/>
<evidence type="ECO:0000256" key="5">
    <source>
        <dbReference type="ARBA" id="ARBA00022519"/>
    </source>
</evidence>
<evidence type="ECO:0000313" key="15">
    <source>
        <dbReference type="Proteomes" id="UP000824202"/>
    </source>
</evidence>
<comment type="subcellular location">
    <subcellularLocation>
        <location evidence="1">Cell inner membrane</location>
        <topology evidence="1">Multi-pass membrane protein</topology>
    </subcellularLocation>
</comment>
<feature type="binding site" evidence="12">
    <location>
        <position position="316"/>
    </location>
    <ligand>
        <name>K(+)</name>
        <dbReference type="ChEBI" id="CHEBI:29103"/>
    </ligand>
</feature>
<keyword evidence="7 13" id="KW-0812">Transmembrane</keyword>
<keyword evidence="5" id="KW-0997">Cell inner membrane</keyword>
<feature type="binding site" evidence="12">
    <location>
        <position position="433"/>
    </location>
    <ligand>
        <name>K(+)</name>
        <dbReference type="ChEBI" id="CHEBI:29103"/>
    </ligand>
</feature>
<dbReference type="InterPro" id="IPR004772">
    <property type="entry name" value="TrkH"/>
</dbReference>
<evidence type="ECO:0000256" key="12">
    <source>
        <dbReference type="PIRSR" id="PIRSR006247-1"/>
    </source>
</evidence>
<evidence type="ECO:0000256" key="8">
    <source>
        <dbReference type="ARBA" id="ARBA00022958"/>
    </source>
</evidence>
<feature type="transmembrane region" description="Helical" evidence="13">
    <location>
        <begin position="185"/>
        <end position="207"/>
    </location>
</feature>
<evidence type="ECO:0000256" key="6">
    <source>
        <dbReference type="ARBA" id="ARBA00022538"/>
    </source>
</evidence>
<evidence type="ECO:0000256" key="10">
    <source>
        <dbReference type="ARBA" id="ARBA00023065"/>
    </source>
</evidence>
<feature type="binding site" evidence="12">
    <location>
        <position position="220"/>
    </location>
    <ligand>
        <name>K(+)</name>
        <dbReference type="ChEBI" id="CHEBI:29103"/>
    </ligand>
</feature>
<evidence type="ECO:0000256" key="3">
    <source>
        <dbReference type="ARBA" id="ARBA00022448"/>
    </source>
</evidence>
<organism evidence="14 15">
    <name type="scientific">Candidatus Odoribacter faecigallinarum</name>
    <dbReference type="NCBI Taxonomy" id="2838706"/>
    <lineage>
        <taxon>Bacteria</taxon>
        <taxon>Pseudomonadati</taxon>
        <taxon>Bacteroidota</taxon>
        <taxon>Bacteroidia</taxon>
        <taxon>Bacteroidales</taxon>
        <taxon>Odoribacteraceae</taxon>
        <taxon>Odoribacter</taxon>
    </lineage>
</organism>
<keyword evidence="8 12" id="KW-0630">Potassium</keyword>
<reference evidence="14" key="2">
    <citation type="submission" date="2021-04" db="EMBL/GenBank/DDBJ databases">
        <authorList>
            <person name="Gilroy R."/>
        </authorList>
    </citation>
    <scope>NUCLEOTIDE SEQUENCE</scope>
    <source>
        <strain evidence="14">23274</strain>
    </source>
</reference>
<keyword evidence="3" id="KW-0813">Transport</keyword>
<feature type="binding site" evidence="12">
    <location>
        <position position="315"/>
    </location>
    <ligand>
        <name>K(+)</name>
        <dbReference type="ChEBI" id="CHEBI:29103"/>
    </ligand>
</feature>
<feature type="transmembrane region" description="Helical" evidence="13">
    <location>
        <begin position="272"/>
        <end position="292"/>
    </location>
</feature>
<keyword evidence="11 13" id="KW-0472">Membrane</keyword>
<evidence type="ECO:0000256" key="2">
    <source>
        <dbReference type="ARBA" id="ARBA00009137"/>
    </source>
</evidence>
<feature type="transmembrane region" description="Helical" evidence="13">
    <location>
        <begin position="12"/>
        <end position="33"/>
    </location>
</feature>
<evidence type="ECO:0000256" key="11">
    <source>
        <dbReference type="ARBA" id="ARBA00023136"/>
    </source>
</evidence>
<dbReference type="Proteomes" id="UP000824202">
    <property type="component" value="Unassembled WGS sequence"/>
</dbReference>
<feature type="transmembrane region" description="Helical" evidence="13">
    <location>
        <begin position="70"/>
        <end position="91"/>
    </location>
</feature>
<feature type="transmembrane region" description="Helical" evidence="13">
    <location>
        <begin position="452"/>
        <end position="475"/>
    </location>
</feature>
<feature type="transmembrane region" description="Helical" evidence="13">
    <location>
        <begin position="39"/>
        <end position="58"/>
    </location>
</feature>
<feature type="transmembrane region" description="Helical" evidence="13">
    <location>
        <begin position="133"/>
        <end position="150"/>
    </location>
</feature>
<accession>A0A9D1UY10</accession>
<dbReference type="GO" id="GO:0015379">
    <property type="term" value="F:potassium:chloride symporter activity"/>
    <property type="evidence" value="ECO:0007669"/>
    <property type="project" value="InterPro"/>
</dbReference>
<protein>
    <submittedName>
        <fullName evidence="14">TrkH family potassium uptake protein</fullName>
    </submittedName>
</protein>
<dbReference type="InterPro" id="IPR003445">
    <property type="entry name" value="Cat_transpt"/>
</dbReference>
<sequence length="482" mass="53168">MINFRFIANLMGRLLLIETFFFVLCLCVALFYHEPDWKAYAYTASITLVTSIAITSFVKPKDRILAKKDGYFTVTVVWIVFSLFGCLPYIFSGTLPAFTDAFFETISGFTTTGASVITNVEIVPHATLFWRSLTHWLGGLGIIMLFLAILPSLGIEGRDLYVAETTGPVHSKSSFTFTGTARRLWVIYLTLTALLTGLLCIGKMNLFDSICHAMSTMGSGGFSTKNTSVGYWDSPYIHYVLIVFMFIAGSNFGLVCAAIKGQWRKVIHDNEFQLYTIIALGASLIIGTVLYLDGWGDVEKSFRDALFQVTTIMSTTGFATADYLLWPPFLGMIIFLLIVIGASAGSTAGGLKIVRLQLLFKNSFAELKRIIHPNGIITTKYNGKSVHPDIMTGIMGFAILYIIIFLLGSLLMTLFTEDITTSCSAVATCLSNVGPGFGSVGPMFNYAHLNDFAKVLLSLLMLIGRLEILTVMVLFTKSFWKK</sequence>
<dbReference type="PANTHER" id="PTHR32024:SF2">
    <property type="entry name" value="TRK SYSTEM POTASSIUM UPTAKE PROTEIN TRKG-RELATED"/>
    <property type="match status" value="1"/>
</dbReference>
<dbReference type="Pfam" id="PF02386">
    <property type="entry name" value="TrkH"/>
    <property type="match status" value="2"/>
</dbReference>
<dbReference type="PIRSF" id="PIRSF006247">
    <property type="entry name" value="TrkH"/>
    <property type="match status" value="1"/>
</dbReference>
<comment type="similarity">
    <text evidence="2">Belongs to the TrkH potassium transport family.</text>
</comment>
<evidence type="ECO:0000256" key="13">
    <source>
        <dbReference type="SAM" id="Phobius"/>
    </source>
</evidence>
<evidence type="ECO:0000256" key="1">
    <source>
        <dbReference type="ARBA" id="ARBA00004429"/>
    </source>
</evidence>
<evidence type="ECO:0000313" key="14">
    <source>
        <dbReference type="EMBL" id="HIX02506.1"/>
    </source>
</evidence>
<feature type="transmembrane region" description="Helical" evidence="13">
    <location>
        <begin position="329"/>
        <end position="351"/>
    </location>
</feature>
<feature type="binding site" evidence="12">
    <location>
        <position position="432"/>
    </location>
    <ligand>
        <name>K(+)</name>
        <dbReference type="ChEBI" id="CHEBI:29103"/>
    </ligand>
</feature>
<keyword evidence="6" id="KW-0633">Potassium transport</keyword>
<dbReference type="GO" id="GO:0046872">
    <property type="term" value="F:metal ion binding"/>
    <property type="evidence" value="ECO:0007669"/>
    <property type="project" value="UniProtKB-KW"/>
</dbReference>
<feature type="transmembrane region" description="Helical" evidence="13">
    <location>
        <begin position="236"/>
        <end position="260"/>
    </location>
</feature>
<reference evidence="14" key="1">
    <citation type="journal article" date="2021" name="PeerJ">
        <title>Extensive microbial diversity within the chicken gut microbiome revealed by metagenomics and culture.</title>
        <authorList>
            <person name="Gilroy R."/>
            <person name="Ravi A."/>
            <person name="Getino M."/>
            <person name="Pursley I."/>
            <person name="Horton D.L."/>
            <person name="Alikhan N.F."/>
            <person name="Baker D."/>
            <person name="Gharbi K."/>
            <person name="Hall N."/>
            <person name="Watson M."/>
            <person name="Adriaenssens E.M."/>
            <person name="Foster-Nyarko E."/>
            <person name="Jarju S."/>
            <person name="Secka A."/>
            <person name="Antonio M."/>
            <person name="Oren A."/>
            <person name="Chaudhuri R.R."/>
            <person name="La Ragione R."/>
            <person name="Hildebrand F."/>
            <person name="Pallen M.J."/>
        </authorList>
    </citation>
    <scope>NUCLEOTIDE SEQUENCE</scope>
    <source>
        <strain evidence="14">23274</strain>
    </source>
</reference>
<feature type="transmembrane region" description="Helical" evidence="13">
    <location>
        <begin position="390"/>
        <end position="412"/>
    </location>
</feature>
<comment type="caution">
    <text evidence="14">The sequence shown here is derived from an EMBL/GenBank/DDBJ whole genome shotgun (WGS) entry which is preliminary data.</text>
</comment>
<feature type="binding site" evidence="12">
    <location>
        <position position="112"/>
    </location>
    <ligand>
        <name>K(+)</name>
        <dbReference type="ChEBI" id="CHEBI:29103"/>
    </ligand>
</feature>
<dbReference type="PANTHER" id="PTHR32024">
    <property type="entry name" value="TRK SYSTEM POTASSIUM UPTAKE PROTEIN TRKG-RELATED"/>
    <property type="match status" value="1"/>
</dbReference>
<keyword evidence="12" id="KW-0479">Metal-binding</keyword>
<gene>
    <name evidence="14" type="ORF">H9863_00090</name>
</gene>
<evidence type="ECO:0000256" key="4">
    <source>
        <dbReference type="ARBA" id="ARBA00022475"/>
    </source>
</evidence>
<evidence type="ECO:0000256" key="9">
    <source>
        <dbReference type="ARBA" id="ARBA00022989"/>
    </source>
</evidence>
<dbReference type="AlphaFoldDB" id="A0A9D1UY10"/>
<evidence type="ECO:0000256" key="7">
    <source>
        <dbReference type="ARBA" id="ARBA00022692"/>
    </source>
</evidence>
<dbReference type="EMBL" id="DXFT01000001">
    <property type="protein sequence ID" value="HIX02506.1"/>
    <property type="molecule type" value="Genomic_DNA"/>
</dbReference>
<keyword evidence="4" id="KW-1003">Cell membrane</keyword>
<keyword evidence="10" id="KW-0406">Ion transport</keyword>
<keyword evidence="9 13" id="KW-1133">Transmembrane helix</keyword>
<dbReference type="GO" id="GO:0005886">
    <property type="term" value="C:plasma membrane"/>
    <property type="evidence" value="ECO:0007669"/>
    <property type="project" value="UniProtKB-SubCell"/>
</dbReference>